<evidence type="ECO:0000313" key="2">
    <source>
        <dbReference type="Proteomes" id="UP000077315"/>
    </source>
</evidence>
<dbReference type="OrthoDB" id="2258541at2759"/>
<sequence>MNGFPNVRITSFELPSDAPGGGINVALGTVLVSPSPIGVQLGTINLAISYDSVDLGVVSADNITLQSGDNDILLKGVLKPQSDPVALEKVGVLFSNYVSGKISQTTATGISAAPDGQNAIGWLSQGFESVQLHVDLAANGPMKIISAVNMGYLDLQFNQDSPYDPTVN</sequence>
<name>A0A163ANE6_PHYB8</name>
<dbReference type="GeneID" id="28989119"/>
<proteinExistence type="predicted"/>
<dbReference type="InterPro" id="IPR046368">
    <property type="entry name" value="Tag1"/>
</dbReference>
<dbReference type="GO" id="GO:0000329">
    <property type="term" value="C:fungal-type vacuole membrane"/>
    <property type="evidence" value="ECO:0007669"/>
    <property type="project" value="InterPro"/>
</dbReference>
<dbReference type="VEuPathDB" id="FungiDB:PHYBLDRAFT_111385"/>
<keyword evidence="2" id="KW-1185">Reference proteome</keyword>
<dbReference type="RefSeq" id="XP_018292711.1">
    <property type="nucleotide sequence ID" value="XM_018428213.1"/>
</dbReference>
<dbReference type="PANTHER" id="PTHR35895">
    <property type="entry name" value="CHROMOSOME 16, WHOLE GENOME SHOTGUN SEQUENCE"/>
    <property type="match status" value="1"/>
</dbReference>
<accession>A0A163ANE6</accession>
<feature type="non-terminal residue" evidence="1">
    <location>
        <position position="168"/>
    </location>
</feature>
<dbReference type="InParanoid" id="A0A163ANE6"/>
<evidence type="ECO:0000313" key="1">
    <source>
        <dbReference type="EMBL" id="OAD74671.1"/>
    </source>
</evidence>
<dbReference type="PANTHER" id="PTHR35895:SF1">
    <property type="entry name" value="LIPID-BINDING SERUM GLYCOPROTEIN C-TERMINAL DOMAIN-CONTAINING PROTEIN"/>
    <property type="match status" value="1"/>
</dbReference>
<dbReference type="STRING" id="763407.A0A163ANE6"/>
<dbReference type="InterPro" id="IPR022185">
    <property type="entry name" value="DUF3712"/>
</dbReference>
<gene>
    <name evidence="1" type="ORF">PHYBLDRAFT_111385</name>
</gene>
<reference evidence="2" key="1">
    <citation type="submission" date="2015-06" db="EMBL/GenBank/DDBJ databases">
        <title>Expansion of signal transduction pathways in fungi by whole-genome duplication.</title>
        <authorList>
            <consortium name="DOE Joint Genome Institute"/>
            <person name="Corrochano L.M."/>
            <person name="Kuo A."/>
            <person name="Marcet-Houben M."/>
            <person name="Polaino S."/>
            <person name="Salamov A."/>
            <person name="Villalobos J.M."/>
            <person name="Alvarez M.I."/>
            <person name="Avalos J."/>
            <person name="Benito E.P."/>
            <person name="Benoit I."/>
            <person name="Burger G."/>
            <person name="Camino L.P."/>
            <person name="Canovas D."/>
            <person name="Cerda-Olmedo E."/>
            <person name="Cheng J.-F."/>
            <person name="Dominguez A."/>
            <person name="Elias M."/>
            <person name="Eslava A.P."/>
            <person name="Glaser F."/>
            <person name="Grimwood J."/>
            <person name="Gutierrez G."/>
            <person name="Heitman J."/>
            <person name="Henrissat B."/>
            <person name="Iturriaga E.A."/>
            <person name="Lang B.F."/>
            <person name="Lavin J.L."/>
            <person name="Lee S."/>
            <person name="Li W."/>
            <person name="Lindquist E."/>
            <person name="Lopez-Garcia S."/>
            <person name="Luque E.M."/>
            <person name="Marcos A.T."/>
            <person name="Martin J."/>
            <person name="McCluskey K."/>
            <person name="Medina H.R."/>
            <person name="Miralles-Duran A."/>
            <person name="Miyazaki A."/>
            <person name="Munoz-Torres E."/>
            <person name="Oguiza J.A."/>
            <person name="Ohm R."/>
            <person name="Olmedo M."/>
            <person name="Orejas M."/>
            <person name="Ortiz-Castellanos L."/>
            <person name="Pisabarro A.G."/>
            <person name="Rodriguez-Romero J."/>
            <person name="Ruiz-Herrera J."/>
            <person name="Ruiz-Vazquez R."/>
            <person name="Sanz C."/>
            <person name="Schackwitz W."/>
            <person name="Schmutz J."/>
            <person name="Shahriari M."/>
            <person name="Shelest E."/>
            <person name="Silva-Franco F."/>
            <person name="Soanes D."/>
            <person name="Syed K."/>
            <person name="Tagua V.G."/>
            <person name="Talbot N.J."/>
            <person name="Thon M."/>
            <person name="De vries R.P."/>
            <person name="Wiebenga A."/>
            <person name="Yadav J.S."/>
            <person name="Braun E.L."/>
            <person name="Baker S."/>
            <person name="Garre V."/>
            <person name="Horwitz B."/>
            <person name="Torres-Martinez S."/>
            <person name="Idnurm A."/>
            <person name="Herrera-Estrella A."/>
            <person name="Gabaldon T."/>
            <person name="Grigoriev I.V."/>
        </authorList>
    </citation>
    <scope>NUCLEOTIDE SEQUENCE [LARGE SCALE GENOMIC DNA]</scope>
    <source>
        <strain evidence="2">NRRL 1555(-)</strain>
    </source>
</reference>
<dbReference type="Proteomes" id="UP000077315">
    <property type="component" value="Unassembled WGS sequence"/>
</dbReference>
<dbReference type="AlphaFoldDB" id="A0A163ANE6"/>
<organism evidence="1 2">
    <name type="scientific">Phycomyces blakesleeanus (strain ATCC 8743b / DSM 1359 / FGSC 10004 / NBRC 33097 / NRRL 1555)</name>
    <dbReference type="NCBI Taxonomy" id="763407"/>
    <lineage>
        <taxon>Eukaryota</taxon>
        <taxon>Fungi</taxon>
        <taxon>Fungi incertae sedis</taxon>
        <taxon>Mucoromycota</taxon>
        <taxon>Mucoromycotina</taxon>
        <taxon>Mucoromycetes</taxon>
        <taxon>Mucorales</taxon>
        <taxon>Phycomycetaceae</taxon>
        <taxon>Phycomyces</taxon>
    </lineage>
</organism>
<dbReference type="EMBL" id="KV440978">
    <property type="protein sequence ID" value="OAD74671.1"/>
    <property type="molecule type" value="Genomic_DNA"/>
</dbReference>
<dbReference type="Pfam" id="PF12505">
    <property type="entry name" value="DUF3712"/>
    <property type="match status" value="1"/>
</dbReference>
<protein>
    <submittedName>
        <fullName evidence="1">Uncharacterized protein</fullName>
    </submittedName>
</protein>